<evidence type="ECO:0000256" key="7">
    <source>
        <dbReference type="ARBA" id="ARBA00022958"/>
    </source>
</evidence>
<keyword evidence="10 12" id="KW-0472">Membrane</keyword>
<keyword evidence="5" id="KW-0631">Potassium channel</keyword>
<keyword evidence="2" id="KW-0813">Transport</keyword>
<name>A0A2I3CEE3_VIBAX</name>
<keyword evidence="4 12" id="KW-0812">Transmembrane</keyword>
<feature type="transmembrane region" description="Helical" evidence="12">
    <location>
        <begin position="114"/>
        <end position="136"/>
    </location>
</feature>
<keyword evidence="7" id="KW-0630">Potassium</keyword>
<evidence type="ECO:0000256" key="11">
    <source>
        <dbReference type="ARBA" id="ARBA00023303"/>
    </source>
</evidence>
<keyword evidence="11 14" id="KW-0407">Ion channel</keyword>
<dbReference type="GO" id="GO:0001508">
    <property type="term" value="P:action potential"/>
    <property type="evidence" value="ECO:0007669"/>
    <property type="project" value="TreeGrafter"/>
</dbReference>
<protein>
    <submittedName>
        <fullName evidence="14">Potassium channel protein</fullName>
    </submittedName>
</protein>
<evidence type="ECO:0000256" key="3">
    <source>
        <dbReference type="ARBA" id="ARBA00022538"/>
    </source>
</evidence>
<dbReference type="InterPro" id="IPR027359">
    <property type="entry name" value="Volt_channel_dom_sf"/>
</dbReference>
<dbReference type="Proteomes" id="UP000016714">
    <property type="component" value="Chromosome 1"/>
</dbReference>
<keyword evidence="9" id="KW-0406">Ion transport</keyword>
<gene>
    <name evidence="14" type="ORF">N646_2580</name>
</gene>
<evidence type="ECO:0000256" key="1">
    <source>
        <dbReference type="ARBA" id="ARBA00004141"/>
    </source>
</evidence>
<dbReference type="EMBL" id="CP006718">
    <property type="protein sequence ID" value="AGV18392.1"/>
    <property type="molecule type" value="Genomic_DNA"/>
</dbReference>
<keyword evidence="6" id="KW-0851">Voltage-gated channel</keyword>
<dbReference type="PANTHER" id="PTHR11537">
    <property type="entry name" value="VOLTAGE-GATED POTASSIUM CHANNEL"/>
    <property type="match status" value="1"/>
</dbReference>
<sequence length="329" mass="38218">MFCHDQDSTEDHQHDHFRHQSNVGYDPFPWLKCQLFHCQFSTESYIVFIYNLYITYSYVRALRGYAIYFELRMKNNDIKDSTRPMGLLSLILSFMALFVISGLLFFPIDHETRQVLIGLDFIICSIFLLQLTIDLIRSTDRWLFLKRHWIDFVASIPLIEPLRFARIFHIMRVVLVLRSSKFILHQLKENRRETTVASILLLMVILITLGSSAMLFIEAKNPEANIRTGADALWWVFVTISTVGYGDHYPVTSIGKFLAVIIIVCGVGIFGMISGLITSILTAPTKQQTHSSINKERMLEQLLSQQAQILERLDFMEKELQQRKTETKK</sequence>
<dbReference type="InterPro" id="IPR028325">
    <property type="entry name" value="VG_K_chnl"/>
</dbReference>
<dbReference type="Gene3D" id="1.10.287.70">
    <property type="match status" value="1"/>
</dbReference>
<proteinExistence type="predicted"/>
<accession>A0A2I3CEE3</accession>
<organism evidence="14 15">
    <name type="scientific">Vibrio alginolyticus (strain ATCC 17749 / DSM 2171 / NBRC 15630 / NCIMB 1903 / NCTC 12160 / XII-53)</name>
    <dbReference type="NCBI Taxonomy" id="1219076"/>
    <lineage>
        <taxon>Bacteria</taxon>
        <taxon>Pseudomonadati</taxon>
        <taxon>Pseudomonadota</taxon>
        <taxon>Gammaproteobacteria</taxon>
        <taxon>Vibrionales</taxon>
        <taxon>Vibrionaceae</taxon>
        <taxon>Vibrio</taxon>
    </lineage>
</organism>
<dbReference type="SUPFAM" id="SSF81324">
    <property type="entry name" value="Voltage-gated potassium channels"/>
    <property type="match status" value="1"/>
</dbReference>
<reference evidence="14 15" key="1">
    <citation type="journal article" date="2015" name="Genome Announc.">
        <title>Complete genome sequence of Vibrio alginolyticus ATCC 17749.</title>
        <authorList>
            <person name="Liu X.F."/>
            <person name="Cao Y."/>
            <person name="Zhang H.L."/>
            <person name="Chen Y.J."/>
            <person name="Hu C.J."/>
        </authorList>
    </citation>
    <scope>NUCLEOTIDE SEQUENCE [LARGE SCALE GENOMIC DNA]</scope>
    <source>
        <strain evidence="15">ATCC 17749 / DSM 2171 / NBRC 15630 / NCIMB 1903 / NCTC 12160 / XII-53</strain>
    </source>
</reference>
<evidence type="ECO:0000256" key="9">
    <source>
        <dbReference type="ARBA" id="ARBA00023065"/>
    </source>
</evidence>
<comment type="subcellular location">
    <subcellularLocation>
        <location evidence="1">Membrane</location>
        <topology evidence="1">Multi-pass membrane protein</topology>
    </subcellularLocation>
</comment>
<dbReference type="GO" id="GO:0005249">
    <property type="term" value="F:voltage-gated potassium channel activity"/>
    <property type="evidence" value="ECO:0007669"/>
    <property type="project" value="InterPro"/>
</dbReference>
<evidence type="ECO:0000256" key="10">
    <source>
        <dbReference type="ARBA" id="ARBA00023136"/>
    </source>
</evidence>
<dbReference type="GO" id="GO:0008076">
    <property type="term" value="C:voltage-gated potassium channel complex"/>
    <property type="evidence" value="ECO:0007669"/>
    <property type="project" value="InterPro"/>
</dbReference>
<feature type="transmembrane region" description="Helical" evidence="12">
    <location>
        <begin position="229"/>
        <end position="245"/>
    </location>
</feature>
<keyword evidence="8 12" id="KW-1133">Transmembrane helix</keyword>
<evidence type="ECO:0000256" key="6">
    <source>
        <dbReference type="ARBA" id="ARBA00022882"/>
    </source>
</evidence>
<dbReference type="PANTHER" id="PTHR11537:SF254">
    <property type="entry name" value="POTASSIUM VOLTAGE-GATED CHANNEL PROTEIN SHAB"/>
    <property type="match status" value="1"/>
</dbReference>
<dbReference type="Gene3D" id="1.20.120.350">
    <property type="entry name" value="Voltage-gated potassium channels. Chain C"/>
    <property type="match status" value="1"/>
</dbReference>
<evidence type="ECO:0000256" key="2">
    <source>
        <dbReference type="ARBA" id="ARBA00022448"/>
    </source>
</evidence>
<feature type="domain" description="Ion transport" evidence="13">
    <location>
        <begin position="94"/>
        <end position="286"/>
    </location>
</feature>
<evidence type="ECO:0000256" key="5">
    <source>
        <dbReference type="ARBA" id="ARBA00022826"/>
    </source>
</evidence>
<evidence type="ECO:0000259" key="13">
    <source>
        <dbReference type="Pfam" id="PF00520"/>
    </source>
</evidence>
<feature type="transmembrane region" description="Helical" evidence="12">
    <location>
        <begin position="45"/>
        <end position="66"/>
    </location>
</feature>
<dbReference type="PRINTS" id="PR00169">
    <property type="entry name" value="KCHANNEL"/>
</dbReference>
<dbReference type="InterPro" id="IPR005821">
    <property type="entry name" value="Ion_trans_dom"/>
</dbReference>
<evidence type="ECO:0000313" key="14">
    <source>
        <dbReference type="EMBL" id="AGV18392.1"/>
    </source>
</evidence>
<evidence type="ECO:0000256" key="8">
    <source>
        <dbReference type="ARBA" id="ARBA00022989"/>
    </source>
</evidence>
<dbReference type="Pfam" id="PF00520">
    <property type="entry name" value="Ion_trans"/>
    <property type="match status" value="1"/>
</dbReference>
<feature type="transmembrane region" description="Helical" evidence="12">
    <location>
        <begin position="195"/>
        <end position="217"/>
    </location>
</feature>
<evidence type="ECO:0000256" key="12">
    <source>
        <dbReference type="SAM" id="Phobius"/>
    </source>
</evidence>
<dbReference type="HOGENOM" id="CLU_011722_6_1_6"/>
<evidence type="ECO:0000313" key="15">
    <source>
        <dbReference type="Proteomes" id="UP000016714"/>
    </source>
</evidence>
<evidence type="ECO:0000256" key="4">
    <source>
        <dbReference type="ARBA" id="ARBA00022692"/>
    </source>
</evidence>
<keyword evidence="3" id="KW-0633">Potassium transport</keyword>
<feature type="transmembrane region" description="Helical" evidence="12">
    <location>
        <begin position="257"/>
        <end position="281"/>
    </location>
</feature>
<dbReference type="KEGG" id="vag:N646_2580"/>
<feature type="transmembrane region" description="Helical" evidence="12">
    <location>
        <begin position="87"/>
        <end position="108"/>
    </location>
</feature>
<dbReference type="AlphaFoldDB" id="A0A2I3CEE3"/>